<dbReference type="InterPro" id="IPR021134">
    <property type="entry name" value="Bestrophin-like"/>
</dbReference>
<evidence type="ECO:0000256" key="3">
    <source>
        <dbReference type="ARBA" id="ARBA00022989"/>
    </source>
</evidence>
<keyword evidence="6" id="KW-0406">Ion transport</keyword>
<evidence type="ECO:0000256" key="1">
    <source>
        <dbReference type="ARBA" id="ARBA00004370"/>
    </source>
</evidence>
<evidence type="ECO:0000256" key="5">
    <source>
        <dbReference type="ARBA" id="ARBA00034769"/>
    </source>
</evidence>
<dbReference type="PANTHER" id="PTHR10736:SF0">
    <property type="entry name" value="BESTROPHIN HOMOLOG"/>
    <property type="match status" value="1"/>
</dbReference>
<sequence>MWTLGCILLNIAYLCFIKGSDDIEVEYCSVLSHMDRLPFKSTLTVLLGFTALTCVTRWMDVYNLLVWPENIALKFNSWFRDDALTPMKARMVRHSVYRYLLLAYILLLRDVSIPIKKQFPTYQHLIEGKLLTKEELALMETSNIDPNYCRYWMPLLWVCQIVKKYYKRTASLRTTPVMQQAHFGQFVSEISRVRGKLGDILSYDWIPMPLASTQTITFAVYSFLIVDGMLQTYPFCSTNHDWSIMATLTRFGFSLLSNTFLLGWLKCAQVILNPFGIDDDDFEACALIDMYQRSLAAILTRPETLQPIGRRVYRRLPHTVGSALMGGTSETSLVGSMAHKALPHLGQELFGKRQV</sequence>
<dbReference type="Pfam" id="PF01062">
    <property type="entry name" value="Bestrophin"/>
    <property type="match status" value="1"/>
</dbReference>
<dbReference type="PANTHER" id="PTHR10736">
    <property type="entry name" value="BESTROPHIN"/>
    <property type="match status" value="1"/>
</dbReference>
<evidence type="ECO:0000256" key="7">
    <source>
        <dbReference type="SAM" id="SignalP"/>
    </source>
</evidence>
<keyword evidence="4" id="KW-0472">Membrane</keyword>
<keyword evidence="6" id="KW-0407">Ion channel</keyword>
<evidence type="ECO:0000256" key="4">
    <source>
        <dbReference type="ARBA" id="ARBA00023136"/>
    </source>
</evidence>
<evidence type="ECO:0000256" key="6">
    <source>
        <dbReference type="RuleBase" id="RU363126"/>
    </source>
</evidence>
<dbReference type="InterPro" id="IPR000615">
    <property type="entry name" value="Bestrophin"/>
</dbReference>
<name>A0AAN8IEQ1_TRICO</name>
<comment type="function">
    <text evidence="6">Forms chloride channels.</text>
</comment>
<accession>A0AAN8IEQ1</accession>
<evidence type="ECO:0000313" key="8">
    <source>
        <dbReference type="EMBL" id="KAK5966693.1"/>
    </source>
</evidence>
<feature type="chain" id="PRO_5042845470" description="Bestrophin homolog" evidence="7">
    <location>
        <begin position="20"/>
        <end position="355"/>
    </location>
</feature>
<evidence type="ECO:0000256" key="2">
    <source>
        <dbReference type="ARBA" id="ARBA00022692"/>
    </source>
</evidence>
<keyword evidence="6" id="KW-0868">Chloride</keyword>
<comment type="caution">
    <text evidence="8">The sequence shown here is derived from an EMBL/GenBank/DDBJ whole genome shotgun (WGS) entry which is preliminary data.</text>
</comment>
<keyword evidence="2" id="KW-0812">Transmembrane</keyword>
<organism evidence="8 9">
    <name type="scientific">Trichostrongylus colubriformis</name>
    <name type="common">Black scour worm</name>
    <dbReference type="NCBI Taxonomy" id="6319"/>
    <lineage>
        <taxon>Eukaryota</taxon>
        <taxon>Metazoa</taxon>
        <taxon>Ecdysozoa</taxon>
        <taxon>Nematoda</taxon>
        <taxon>Chromadorea</taxon>
        <taxon>Rhabditida</taxon>
        <taxon>Rhabditina</taxon>
        <taxon>Rhabditomorpha</taxon>
        <taxon>Strongyloidea</taxon>
        <taxon>Trichostrongylidae</taxon>
        <taxon>Trichostrongylus</taxon>
    </lineage>
</organism>
<keyword evidence="6" id="KW-0869">Chloride channel</keyword>
<keyword evidence="6" id="KW-0813">Transport</keyword>
<feature type="signal peptide" evidence="7">
    <location>
        <begin position="1"/>
        <end position="19"/>
    </location>
</feature>
<reference evidence="8 9" key="1">
    <citation type="submission" date="2019-10" db="EMBL/GenBank/DDBJ databases">
        <title>Assembly and Annotation for the nematode Trichostrongylus colubriformis.</title>
        <authorList>
            <person name="Martin J."/>
        </authorList>
    </citation>
    <scope>NUCLEOTIDE SEQUENCE [LARGE SCALE GENOMIC DNA]</scope>
    <source>
        <strain evidence="8">G859</strain>
        <tissue evidence="8">Whole worm</tissue>
    </source>
</reference>
<dbReference type="GO" id="GO:0034707">
    <property type="term" value="C:chloride channel complex"/>
    <property type="evidence" value="ECO:0007669"/>
    <property type="project" value="UniProtKB-KW"/>
</dbReference>
<dbReference type="AlphaFoldDB" id="A0AAN8IEQ1"/>
<dbReference type="EMBL" id="WIXE01023227">
    <property type="protein sequence ID" value="KAK5966693.1"/>
    <property type="molecule type" value="Genomic_DNA"/>
</dbReference>
<keyword evidence="6" id="KW-1003">Cell membrane</keyword>
<dbReference type="GO" id="GO:0005886">
    <property type="term" value="C:plasma membrane"/>
    <property type="evidence" value="ECO:0007669"/>
    <property type="project" value="UniProtKB-SubCell"/>
</dbReference>
<dbReference type="GO" id="GO:0005254">
    <property type="term" value="F:chloride channel activity"/>
    <property type="evidence" value="ECO:0007669"/>
    <property type="project" value="UniProtKB-KW"/>
</dbReference>
<proteinExistence type="inferred from homology"/>
<keyword evidence="7" id="KW-0732">Signal</keyword>
<gene>
    <name evidence="8" type="ORF">GCK32_006295</name>
</gene>
<evidence type="ECO:0000313" key="9">
    <source>
        <dbReference type="Proteomes" id="UP001331761"/>
    </source>
</evidence>
<protein>
    <recommendedName>
        <fullName evidence="6">Bestrophin homolog</fullName>
    </recommendedName>
</protein>
<comment type="similarity">
    <text evidence="5 6">Belongs to the anion channel-forming bestrophin (TC 1.A.46) family. Calcium-sensitive chloride channel subfamily.</text>
</comment>
<keyword evidence="9" id="KW-1185">Reference proteome</keyword>
<keyword evidence="3" id="KW-1133">Transmembrane helix</keyword>
<comment type="subcellular location">
    <subcellularLocation>
        <location evidence="6">Cell membrane</location>
        <topology evidence="6">Multi-pass membrane protein</topology>
    </subcellularLocation>
    <subcellularLocation>
        <location evidence="1">Membrane</location>
    </subcellularLocation>
</comment>
<dbReference type="Proteomes" id="UP001331761">
    <property type="component" value="Unassembled WGS sequence"/>
</dbReference>